<dbReference type="PANTHER" id="PTHR31632">
    <property type="entry name" value="IRON TRANSPORTER FTH1"/>
    <property type="match status" value="1"/>
</dbReference>
<dbReference type="Pfam" id="PF03239">
    <property type="entry name" value="FTR1"/>
    <property type="match status" value="1"/>
</dbReference>
<feature type="transmembrane region" description="Helical" evidence="6">
    <location>
        <begin position="68"/>
        <end position="89"/>
    </location>
</feature>
<proteinExistence type="inferred from homology"/>
<dbReference type="OrthoDB" id="7260758at2"/>
<dbReference type="GO" id="GO:0033573">
    <property type="term" value="C:high-affinity iron permease complex"/>
    <property type="evidence" value="ECO:0007669"/>
    <property type="project" value="InterPro"/>
</dbReference>
<reference evidence="7 8" key="1">
    <citation type="submission" date="2017-08" db="EMBL/GenBank/DDBJ databases">
        <title>Complete genome sequence of Gluconacetobacter saccharivorans CV1 isolated from Fermented Vinegar.</title>
        <authorList>
            <person name="Kim S.-Y."/>
        </authorList>
    </citation>
    <scope>NUCLEOTIDE SEQUENCE [LARGE SCALE GENOMIC DNA]</scope>
    <source>
        <strain evidence="7 8">CV1</strain>
        <plasmid evidence="7 8">unnamed1</plasmid>
    </source>
</reference>
<feature type="transmembrane region" description="Helical" evidence="6">
    <location>
        <begin position="150"/>
        <end position="168"/>
    </location>
</feature>
<dbReference type="InterPro" id="IPR004923">
    <property type="entry name" value="FTR1/Fip1/EfeU"/>
</dbReference>
<comment type="similarity">
    <text evidence="2">Belongs to the oxidase-dependent Fe transporter (OFeT) (TC 9.A.10.1) family.</text>
</comment>
<evidence type="ECO:0000313" key="7">
    <source>
        <dbReference type="EMBL" id="AXY23757.1"/>
    </source>
</evidence>
<feature type="transmembrane region" description="Helical" evidence="6">
    <location>
        <begin position="36"/>
        <end position="56"/>
    </location>
</feature>
<dbReference type="AlphaFoldDB" id="A0A347WFW4"/>
<dbReference type="EMBL" id="CP023037">
    <property type="protein sequence ID" value="AXY23757.1"/>
    <property type="molecule type" value="Genomic_DNA"/>
</dbReference>
<evidence type="ECO:0000256" key="5">
    <source>
        <dbReference type="ARBA" id="ARBA00023136"/>
    </source>
</evidence>
<protein>
    <submittedName>
        <fullName evidence="7">Ferrous iron permease EfeU</fullName>
    </submittedName>
</protein>
<dbReference type="PANTHER" id="PTHR31632:SF2">
    <property type="entry name" value="PLASMA MEMBRANE IRON PERMEASE"/>
    <property type="match status" value="1"/>
</dbReference>
<comment type="subcellular location">
    <subcellularLocation>
        <location evidence="1">Membrane</location>
        <topology evidence="1">Multi-pass membrane protein</topology>
    </subcellularLocation>
</comment>
<evidence type="ECO:0000256" key="2">
    <source>
        <dbReference type="ARBA" id="ARBA00008333"/>
    </source>
</evidence>
<dbReference type="RefSeq" id="WP_110547369.1">
    <property type="nucleotide sequence ID" value="NZ_CP023037.1"/>
</dbReference>
<feature type="transmembrane region" description="Helical" evidence="6">
    <location>
        <begin position="247"/>
        <end position="264"/>
    </location>
</feature>
<keyword evidence="7" id="KW-0614">Plasmid</keyword>
<dbReference type="GO" id="GO:0015093">
    <property type="term" value="F:ferrous iron transmembrane transporter activity"/>
    <property type="evidence" value="ECO:0007669"/>
    <property type="project" value="TreeGrafter"/>
</dbReference>
<dbReference type="KEGG" id="ksc:CD178_03013"/>
<dbReference type="Proteomes" id="UP000264120">
    <property type="component" value="Plasmid unnamed1"/>
</dbReference>
<accession>A0A347WFW4</accession>
<gene>
    <name evidence="7" type="primary">efeU</name>
    <name evidence="7" type="ORF">CD178_03013</name>
</gene>
<evidence type="ECO:0000256" key="6">
    <source>
        <dbReference type="SAM" id="Phobius"/>
    </source>
</evidence>
<evidence type="ECO:0000313" key="8">
    <source>
        <dbReference type="Proteomes" id="UP000264120"/>
    </source>
</evidence>
<keyword evidence="3 6" id="KW-0812">Transmembrane</keyword>
<keyword evidence="4 6" id="KW-1133">Transmembrane helix</keyword>
<organism evidence="7 8">
    <name type="scientific">Komagataeibacter saccharivorans</name>
    <dbReference type="NCBI Taxonomy" id="265959"/>
    <lineage>
        <taxon>Bacteria</taxon>
        <taxon>Pseudomonadati</taxon>
        <taxon>Pseudomonadota</taxon>
        <taxon>Alphaproteobacteria</taxon>
        <taxon>Acetobacterales</taxon>
        <taxon>Acetobacteraceae</taxon>
        <taxon>Komagataeibacter</taxon>
    </lineage>
</organism>
<evidence type="ECO:0000256" key="3">
    <source>
        <dbReference type="ARBA" id="ARBA00022692"/>
    </source>
</evidence>
<name>A0A347WFW4_9PROT</name>
<keyword evidence="5 6" id="KW-0472">Membrane</keyword>
<keyword evidence="8" id="KW-1185">Reference proteome</keyword>
<geneLocation type="plasmid" evidence="7 8">
    <name>unnamed1</name>
</geneLocation>
<feature type="transmembrane region" description="Helical" evidence="6">
    <location>
        <begin position="113"/>
        <end position="138"/>
    </location>
</feature>
<evidence type="ECO:0000256" key="4">
    <source>
        <dbReference type="ARBA" id="ARBA00022989"/>
    </source>
</evidence>
<sequence>MLGSLLIVFREVMEAGLIVGIVLAATQGIPHRGRWVAGGIGAGIAGAGIVAIFAGALSQALSGNGQDVFSATILCLAVVMLGWHIVWMARHGREMARDMKAVGAEVASGNRSLLAMAVVVAVAVLREGMEVVLFLYGIAISSGTGPVPMLIGGILGVFAGAALSWALYRGLVVIPLNRLFAVTGLLVTFLAAGMASQAAALLANDDLLPALGYDIWDSSWLLSDGSMLGRAAKALIGYSDRPTGIQILAWICTCVVLTVTGHLVRHRTPAKPRGAA</sequence>
<evidence type="ECO:0000256" key="1">
    <source>
        <dbReference type="ARBA" id="ARBA00004141"/>
    </source>
</evidence>
<feature type="transmembrane region" description="Helical" evidence="6">
    <location>
        <begin position="180"/>
        <end position="203"/>
    </location>
</feature>
<feature type="transmembrane region" description="Helical" evidence="6">
    <location>
        <begin position="6"/>
        <end position="24"/>
    </location>
</feature>